<dbReference type="PANTHER" id="PTHR43334:SF1">
    <property type="entry name" value="3-HYDROXYPROPIONATE--COA LIGASE [ADP-FORMING]"/>
    <property type="match status" value="1"/>
</dbReference>
<evidence type="ECO:0000256" key="1">
    <source>
        <dbReference type="ARBA" id="ARBA00022598"/>
    </source>
</evidence>
<dbReference type="InterPro" id="IPR032875">
    <property type="entry name" value="Succ_CoA_lig_flav_dom"/>
</dbReference>
<comment type="caution">
    <text evidence="6">The sequence shown here is derived from an EMBL/GenBank/DDBJ whole genome shotgun (WGS) entry which is preliminary data.</text>
</comment>
<dbReference type="InterPro" id="IPR051538">
    <property type="entry name" value="Acyl-CoA_Synth/Transferase"/>
</dbReference>
<evidence type="ECO:0000313" key="6">
    <source>
        <dbReference type="EMBL" id="GKT30796.1"/>
    </source>
</evidence>
<dbReference type="SUPFAM" id="SSF52210">
    <property type="entry name" value="Succinyl-CoA synthetase domains"/>
    <property type="match status" value="1"/>
</dbReference>
<keyword evidence="2" id="KW-0547">Nucleotide-binding</keyword>
<dbReference type="PANTHER" id="PTHR43334">
    <property type="entry name" value="ACETATE--COA LIGASE [ADP-FORMING]"/>
    <property type="match status" value="1"/>
</dbReference>
<dbReference type="GO" id="GO:0016874">
    <property type="term" value="F:ligase activity"/>
    <property type="evidence" value="ECO:0007669"/>
    <property type="project" value="UniProtKB-KW"/>
</dbReference>
<organism evidence="6 7">
    <name type="scientific">Aduncisulcus paluster</name>
    <dbReference type="NCBI Taxonomy" id="2918883"/>
    <lineage>
        <taxon>Eukaryota</taxon>
        <taxon>Metamonada</taxon>
        <taxon>Carpediemonas-like organisms</taxon>
        <taxon>Aduncisulcus</taxon>
    </lineage>
</organism>
<protein>
    <submittedName>
        <fullName evidence="6">Acetate--CoA ligase</fullName>
    </submittedName>
</protein>
<feature type="domain" description="Succinyl-CoA synthetase-like flavodoxin" evidence="5">
    <location>
        <begin position="1"/>
        <end position="33"/>
    </location>
</feature>
<name>A0ABQ5KFU1_9EUKA</name>
<evidence type="ECO:0000256" key="3">
    <source>
        <dbReference type="ARBA" id="ARBA00022840"/>
    </source>
</evidence>
<evidence type="ECO:0000256" key="4">
    <source>
        <dbReference type="SAM" id="Phobius"/>
    </source>
</evidence>
<keyword evidence="4" id="KW-1133">Transmembrane helix</keyword>
<keyword evidence="4" id="KW-0812">Transmembrane</keyword>
<gene>
    <name evidence="6" type="ORF">ADUPG1_001703</name>
</gene>
<dbReference type="Pfam" id="PF13607">
    <property type="entry name" value="Succ_CoA_lig"/>
    <property type="match status" value="1"/>
</dbReference>
<dbReference type="InterPro" id="IPR016102">
    <property type="entry name" value="Succinyl-CoA_synth-like"/>
</dbReference>
<evidence type="ECO:0000256" key="2">
    <source>
        <dbReference type="ARBA" id="ARBA00022741"/>
    </source>
</evidence>
<keyword evidence="7" id="KW-1185">Reference proteome</keyword>
<dbReference type="Gene3D" id="3.40.50.261">
    <property type="entry name" value="Succinyl-CoA synthetase domains"/>
    <property type="match status" value="2"/>
</dbReference>
<dbReference type="EMBL" id="BQXS01001574">
    <property type="protein sequence ID" value="GKT30796.1"/>
    <property type="molecule type" value="Genomic_DNA"/>
</dbReference>
<dbReference type="Proteomes" id="UP001057375">
    <property type="component" value="Unassembled WGS sequence"/>
</dbReference>
<evidence type="ECO:0000259" key="5">
    <source>
        <dbReference type="Pfam" id="PF13607"/>
    </source>
</evidence>
<keyword evidence="4" id="KW-0472">Membrane</keyword>
<keyword evidence="1 6" id="KW-0436">Ligase</keyword>
<sequence>MAGSDQACDAAFRQSGVIRVEKLDELFNLAKAFSVQELPLGPNLGIVTNAGGPGILAADACGESVMRMPTFPPARLGSYSACFRATHPFTTPLIFLAMPMLKVMAGLCALWGMILL</sequence>
<proteinExistence type="predicted"/>
<accession>A0ABQ5KFU1</accession>
<feature type="transmembrane region" description="Helical" evidence="4">
    <location>
        <begin position="93"/>
        <end position="114"/>
    </location>
</feature>
<reference evidence="6" key="1">
    <citation type="submission" date="2022-03" db="EMBL/GenBank/DDBJ databases">
        <title>Draft genome sequence of Aduncisulcus paluster, a free-living microaerophilic Fornicata.</title>
        <authorList>
            <person name="Yuyama I."/>
            <person name="Kume K."/>
            <person name="Tamura T."/>
            <person name="Inagaki Y."/>
            <person name="Hashimoto T."/>
        </authorList>
    </citation>
    <scope>NUCLEOTIDE SEQUENCE</scope>
    <source>
        <strain evidence="6">NY0171</strain>
    </source>
</reference>
<evidence type="ECO:0000313" key="7">
    <source>
        <dbReference type="Proteomes" id="UP001057375"/>
    </source>
</evidence>
<keyword evidence="3" id="KW-0067">ATP-binding</keyword>